<dbReference type="PANTHER" id="PTHR48228:SF5">
    <property type="entry name" value="ALPHA-METHYLACYL-COA RACEMASE"/>
    <property type="match status" value="1"/>
</dbReference>
<dbReference type="GO" id="GO:0016740">
    <property type="term" value="F:transferase activity"/>
    <property type="evidence" value="ECO:0007669"/>
    <property type="project" value="UniProtKB-KW"/>
</dbReference>
<dbReference type="InterPro" id="IPR023606">
    <property type="entry name" value="CoA-Trfase_III_dom_1_sf"/>
</dbReference>
<gene>
    <name evidence="1" type="ORF">HNQ99_000673</name>
</gene>
<keyword evidence="2" id="KW-1185">Reference proteome</keyword>
<comment type="caution">
    <text evidence="1">The sequence shown here is derived from an EMBL/GenBank/DDBJ whole genome shotgun (WGS) entry which is preliminary data.</text>
</comment>
<dbReference type="AlphaFoldDB" id="A0A840HR32"/>
<dbReference type="SUPFAM" id="SSF89796">
    <property type="entry name" value="CoA-transferase family III (CaiB/BaiF)"/>
    <property type="match status" value="1"/>
</dbReference>
<name>A0A840HR32_9SPHN</name>
<dbReference type="Proteomes" id="UP000575068">
    <property type="component" value="Unassembled WGS sequence"/>
</dbReference>
<dbReference type="Pfam" id="PF02515">
    <property type="entry name" value="CoA_transf_3"/>
    <property type="match status" value="1"/>
</dbReference>
<sequence>MQPLDGILVLDFSTLLPGPLASLLLAEAGARVVKLERPDRGDEMRTYEPKLGKSSANFVMLNRGKQSIKIDLKAPEAIARLEPLIKRADVLIEQFRPGVMDRLGLGYTQVRAINPQIIYCSITGWGQSGPKRDVAAHDLNYMAESGVLGLARDQQGAPALPPILAADIGGGTYPAMINILLALRQRDMTGLGSYLDIAMAENLFTFAYWGLAEGLGCGQWPTEGEGLVTGSSPRYQIYRTADNQ</sequence>
<proteinExistence type="predicted"/>
<protein>
    <submittedName>
        <fullName evidence="1">Crotonobetainyl-CoA:carnitine CoA-transferase CaiB-like acyl-CoA transferase</fullName>
    </submittedName>
</protein>
<reference evidence="1 2" key="1">
    <citation type="submission" date="2020-08" db="EMBL/GenBank/DDBJ databases">
        <title>Genomic Encyclopedia of Type Strains, Phase IV (KMG-IV): sequencing the most valuable type-strain genomes for metagenomic binning, comparative biology and taxonomic classification.</title>
        <authorList>
            <person name="Goeker M."/>
        </authorList>
    </citation>
    <scope>NUCLEOTIDE SEQUENCE [LARGE SCALE GENOMIC DNA]</scope>
    <source>
        <strain evidence="1 2">DSM 7465</strain>
    </source>
</reference>
<organism evidence="1 2">
    <name type="scientific">Rhizorhapis suberifaciens</name>
    <name type="common">corky root of lettuce</name>
    <dbReference type="NCBI Taxonomy" id="13656"/>
    <lineage>
        <taxon>Bacteria</taxon>
        <taxon>Pseudomonadati</taxon>
        <taxon>Pseudomonadota</taxon>
        <taxon>Alphaproteobacteria</taxon>
        <taxon>Sphingomonadales</taxon>
        <taxon>Sphingomonadaceae</taxon>
        <taxon>Rhizorhapis</taxon>
    </lineage>
</organism>
<keyword evidence="1" id="KW-0808">Transferase</keyword>
<dbReference type="EMBL" id="JACHOV010000002">
    <property type="protein sequence ID" value="MBB4640385.1"/>
    <property type="molecule type" value="Genomic_DNA"/>
</dbReference>
<evidence type="ECO:0000313" key="2">
    <source>
        <dbReference type="Proteomes" id="UP000575068"/>
    </source>
</evidence>
<dbReference type="PANTHER" id="PTHR48228">
    <property type="entry name" value="SUCCINYL-COA--D-CITRAMALATE COA-TRANSFERASE"/>
    <property type="match status" value="1"/>
</dbReference>
<evidence type="ECO:0000313" key="1">
    <source>
        <dbReference type="EMBL" id="MBB4640385.1"/>
    </source>
</evidence>
<dbReference type="InterPro" id="IPR003673">
    <property type="entry name" value="CoA-Trfase_fam_III"/>
</dbReference>
<dbReference type="InterPro" id="IPR050509">
    <property type="entry name" value="CoA-transferase_III"/>
</dbReference>
<accession>A0A840HR32</accession>
<dbReference type="Gene3D" id="3.40.50.10540">
    <property type="entry name" value="Crotonobetainyl-coa:carnitine coa-transferase, domain 1"/>
    <property type="match status" value="1"/>
</dbReference>